<dbReference type="PIRSF" id="PIRSF004846">
    <property type="entry name" value="ModA"/>
    <property type="match status" value="1"/>
</dbReference>
<organism evidence="6 7">
    <name type="scientific">Harenicola maris</name>
    <dbReference type="NCBI Taxonomy" id="2841044"/>
    <lineage>
        <taxon>Bacteria</taxon>
        <taxon>Pseudomonadati</taxon>
        <taxon>Pseudomonadota</taxon>
        <taxon>Alphaproteobacteria</taxon>
        <taxon>Rhodobacterales</taxon>
        <taxon>Paracoccaceae</taxon>
        <taxon>Harenicola</taxon>
    </lineage>
</organism>
<dbReference type="GO" id="GO:0030973">
    <property type="term" value="F:molybdate ion binding"/>
    <property type="evidence" value="ECO:0007669"/>
    <property type="project" value="TreeGrafter"/>
</dbReference>
<accession>A0AAP2CQS7</accession>
<keyword evidence="3 5" id="KW-0732">Signal</keyword>
<dbReference type="Gene3D" id="3.40.190.10">
    <property type="entry name" value="Periplasmic binding protein-like II"/>
    <property type="match status" value="2"/>
</dbReference>
<feature type="binding site" evidence="4">
    <location>
        <position position="56"/>
    </location>
    <ligand>
        <name>molybdate</name>
        <dbReference type="ChEBI" id="CHEBI:36264"/>
    </ligand>
</feature>
<feature type="signal peptide" evidence="5">
    <location>
        <begin position="1"/>
        <end position="19"/>
    </location>
</feature>
<gene>
    <name evidence="6" type="primary">modA</name>
    <name evidence="6" type="ORF">IV417_05630</name>
</gene>
<feature type="chain" id="PRO_5042916313" evidence="5">
    <location>
        <begin position="20"/>
        <end position="238"/>
    </location>
</feature>
<dbReference type="GO" id="GO:0015689">
    <property type="term" value="P:molybdate ion transport"/>
    <property type="evidence" value="ECO:0007669"/>
    <property type="project" value="InterPro"/>
</dbReference>
<dbReference type="RefSeq" id="WP_327793045.1">
    <property type="nucleotide sequence ID" value="NZ_JADQAZ010000001.1"/>
</dbReference>
<evidence type="ECO:0000256" key="3">
    <source>
        <dbReference type="ARBA" id="ARBA00022729"/>
    </source>
</evidence>
<keyword evidence="7" id="KW-1185">Reference proteome</keyword>
<dbReference type="Pfam" id="PF13531">
    <property type="entry name" value="SBP_bac_11"/>
    <property type="match status" value="1"/>
</dbReference>
<dbReference type="EMBL" id="JADQAZ010000001">
    <property type="protein sequence ID" value="MBT0956856.1"/>
    <property type="molecule type" value="Genomic_DNA"/>
</dbReference>
<dbReference type="InterPro" id="IPR050682">
    <property type="entry name" value="ModA/WtpA"/>
</dbReference>
<dbReference type="GO" id="GO:0046872">
    <property type="term" value="F:metal ion binding"/>
    <property type="evidence" value="ECO:0007669"/>
    <property type="project" value="UniProtKB-KW"/>
</dbReference>
<name>A0AAP2CQS7_9RHOB</name>
<evidence type="ECO:0000256" key="1">
    <source>
        <dbReference type="ARBA" id="ARBA00009175"/>
    </source>
</evidence>
<protein>
    <submittedName>
        <fullName evidence="6">Molybdate ABC transporter substrate-binding protein</fullName>
    </submittedName>
</protein>
<reference evidence="6 7" key="1">
    <citation type="journal article" date="2021" name="Arch. Microbiol.">
        <title>Harenicola maris gen. nov., sp. nov. isolated from the Sea of Japan shallow sediments.</title>
        <authorList>
            <person name="Romanenko L.A."/>
            <person name="Kurilenko V.V."/>
            <person name="Chernysheva N.Y."/>
            <person name="Tekutyeva L.A."/>
            <person name="Velansky P.V."/>
            <person name="Svetashev V.I."/>
            <person name="Isaeva M.P."/>
        </authorList>
    </citation>
    <scope>NUCLEOTIDE SEQUENCE [LARGE SCALE GENOMIC DNA]</scope>
    <source>
        <strain evidence="6 7">KMM 3653</strain>
    </source>
</reference>
<dbReference type="SUPFAM" id="SSF53850">
    <property type="entry name" value="Periplasmic binding protein-like II"/>
    <property type="match status" value="1"/>
</dbReference>
<proteinExistence type="inferred from homology"/>
<evidence type="ECO:0000313" key="7">
    <source>
        <dbReference type="Proteomes" id="UP001315686"/>
    </source>
</evidence>
<dbReference type="AlphaFoldDB" id="A0AAP2CQS7"/>
<keyword evidence="4" id="KW-0500">Molybdenum</keyword>
<evidence type="ECO:0000256" key="5">
    <source>
        <dbReference type="SAM" id="SignalP"/>
    </source>
</evidence>
<evidence type="ECO:0000313" key="6">
    <source>
        <dbReference type="EMBL" id="MBT0956856.1"/>
    </source>
</evidence>
<dbReference type="NCBIfam" id="TIGR01256">
    <property type="entry name" value="modA"/>
    <property type="match status" value="1"/>
</dbReference>
<sequence>MRVLLTILALLALPTSASAGQVTVAVAANFLTTAQALAEGFEAGGRHEVRLAHGATGTLTAQITRGAPFDIFLAADQARPAVLAAEDLVAAGPSTYAEGRLAVAFRGDPVPFGEITRMAIADPQVAPYGAAALEALAGLGISPELVRGENVAQAMSFVVTGNAEAGIVARSMVLNPRFRGSFANIHASLHAPVRQDAVLLLRGAENPAARAFYTYLFSAEARRIIINAGYGPGIGGQE</sequence>
<comment type="caution">
    <text evidence="6">The sequence shown here is derived from an EMBL/GenBank/DDBJ whole genome shotgun (WGS) entry which is preliminary data.</text>
</comment>
<dbReference type="Proteomes" id="UP001315686">
    <property type="component" value="Unassembled WGS sequence"/>
</dbReference>
<feature type="binding site" evidence="4">
    <location>
        <position position="151"/>
    </location>
    <ligand>
        <name>molybdate</name>
        <dbReference type="ChEBI" id="CHEBI:36264"/>
    </ligand>
</feature>
<comment type="similarity">
    <text evidence="1">Belongs to the bacterial solute-binding protein ModA family.</text>
</comment>
<dbReference type="InterPro" id="IPR005950">
    <property type="entry name" value="ModA"/>
</dbReference>
<dbReference type="PANTHER" id="PTHR30632">
    <property type="entry name" value="MOLYBDATE-BINDING PERIPLASMIC PROTEIN"/>
    <property type="match status" value="1"/>
</dbReference>
<evidence type="ECO:0000256" key="2">
    <source>
        <dbReference type="ARBA" id="ARBA00022723"/>
    </source>
</evidence>
<keyword evidence="2 4" id="KW-0479">Metal-binding</keyword>
<evidence type="ECO:0000256" key="4">
    <source>
        <dbReference type="PIRSR" id="PIRSR004846-1"/>
    </source>
</evidence>
<dbReference type="PANTHER" id="PTHR30632:SF14">
    <property type="entry name" value="TUNGSTATE_MOLYBDATE_CHROMATE-BINDING PROTEIN MODA"/>
    <property type="match status" value="1"/>
</dbReference>